<dbReference type="Pfam" id="PF03572">
    <property type="entry name" value="Peptidase_S41"/>
    <property type="match status" value="1"/>
</dbReference>
<dbReference type="SUPFAM" id="SSF52096">
    <property type="entry name" value="ClpP/crotonase"/>
    <property type="match status" value="1"/>
</dbReference>
<dbReference type="Gene3D" id="3.90.226.10">
    <property type="entry name" value="2-enoyl-CoA Hydratase, Chain A, domain 1"/>
    <property type="match status" value="1"/>
</dbReference>
<reference evidence="8" key="1">
    <citation type="journal article" date="2019" name="Int. J. Syst. Evol. Microbiol.">
        <title>The Global Catalogue of Microorganisms (GCM) 10K type strain sequencing project: providing services to taxonomists for standard genome sequencing and annotation.</title>
        <authorList>
            <consortium name="The Broad Institute Genomics Platform"/>
            <consortium name="The Broad Institute Genome Sequencing Center for Infectious Disease"/>
            <person name="Wu L."/>
            <person name="Ma J."/>
        </authorList>
    </citation>
    <scope>NUCLEOTIDE SEQUENCE [LARGE SCALE GENOMIC DNA]</scope>
    <source>
        <strain evidence="8">JCM 32105</strain>
    </source>
</reference>
<evidence type="ECO:0000313" key="7">
    <source>
        <dbReference type="EMBL" id="GAA4462808.1"/>
    </source>
</evidence>
<keyword evidence="8" id="KW-1185">Reference proteome</keyword>
<proteinExistence type="inferred from homology"/>
<gene>
    <name evidence="7" type="ORF">GCM10023093_10060</name>
</gene>
<name>A0ABP8NAY0_9BACT</name>
<dbReference type="InterPro" id="IPR029045">
    <property type="entry name" value="ClpP/crotonase-like_dom_sf"/>
</dbReference>
<keyword evidence="3 5" id="KW-0378">Hydrolase</keyword>
<dbReference type="Pfam" id="PF17804">
    <property type="entry name" value="TSP_NTD"/>
    <property type="match status" value="1"/>
</dbReference>
<evidence type="ECO:0000259" key="6">
    <source>
        <dbReference type="PROSITE" id="PS50106"/>
    </source>
</evidence>
<evidence type="ECO:0000256" key="1">
    <source>
        <dbReference type="ARBA" id="ARBA00009179"/>
    </source>
</evidence>
<keyword evidence="4 5" id="KW-0720">Serine protease</keyword>
<dbReference type="PROSITE" id="PS50106">
    <property type="entry name" value="PDZ"/>
    <property type="match status" value="1"/>
</dbReference>
<comment type="caution">
    <text evidence="7">The sequence shown here is derived from an EMBL/GenBank/DDBJ whole genome shotgun (WGS) entry which is preliminary data.</text>
</comment>
<dbReference type="Pfam" id="PF11818">
    <property type="entry name" value="DUF3340"/>
    <property type="match status" value="1"/>
</dbReference>
<evidence type="ECO:0000313" key="8">
    <source>
        <dbReference type="Proteomes" id="UP001500067"/>
    </source>
</evidence>
<dbReference type="Gene3D" id="2.30.42.10">
    <property type="match status" value="1"/>
</dbReference>
<keyword evidence="2 5" id="KW-0645">Protease</keyword>
<dbReference type="Pfam" id="PF00595">
    <property type="entry name" value="PDZ"/>
    <property type="match status" value="1"/>
</dbReference>
<evidence type="ECO:0000256" key="5">
    <source>
        <dbReference type="RuleBase" id="RU004404"/>
    </source>
</evidence>
<dbReference type="PANTHER" id="PTHR32060:SF22">
    <property type="entry name" value="CARBOXYL-TERMINAL-PROCESSING PEPTIDASE 3, CHLOROPLASTIC"/>
    <property type="match status" value="1"/>
</dbReference>
<dbReference type="SMART" id="SM00245">
    <property type="entry name" value="TSPc"/>
    <property type="match status" value="1"/>
</dbReference>
<evidence type="ECO:0000256" key="4">
    <source>
        <dbReference type="ARBA" id="ARBA00022825"/>
    </source>
</evidence>
<dbReference type="Proteomes" id="UP001500067">
    <property type="component" value="Unassembled WGS sequence"/>
</dbReference>
<organism evidence="7 8">
    <name type="scientific">Nemorincola caseinilytica</name>
    <dbReference type="NCBI Taxonomy" id="2054315"/>
    <lineage>
        <taxon>Bacteria</taxon>
        <taxon>Pseudomonadati</taxon>
        <taxon>Bacteroidota</taxon>
        <taxon>Chitinophagia</taxon>
        <taxon>Chitinophagales</taxon>
        <taxon>Chitinophagaceae</taxon>
        <taxon>Nemorincola</taxon>
    </lineage>
</organism>
<evidence type="ECO:0000256" key="3">
    <source>
        <dbReference type="ARBA" id="ARBA00022801"/>
    </source>
</evidence>
<dbReference type="EMBL" id="BAABFA010000008">
    <property type="protein sequence ID" value="GAA4462808.1"/>
    <property type="molecule type" value="Genomic_DNA"/>
</dbReference>
<dbReference type="CDD" id="cd06782">
    <property type="entry name" value="cpPDZ_CPP-like"/>
    <property type="match status" value="1"/>
</dbReference>
<dbReference type="NCBIfam" id="TIGR00225">
    <property type="entry name" value="prc"/>
    <property type="match status" value="1"/>
</dbReference>
<dbReference type="InterPro" id="IPR020992">
    <property type="entry name" value="Tail_Prtase_C"/>
</dbReference>
<dbReference type="PANTHER" id="PTHR32060">
    <property type="entry name" value="TAIL-SPECIFIC PROTEASE"/>
    <property type="match status" value="1"/>
</dbReference>
<dbReference type="InterPro" id="IPR001478">
    <property type="entry name" value="PDZ"/>
</dbReference>
<dbReference type="InterPro" id="IPR036034">
    <property type="entry name" value="PDZ_sf"/>
</dbReference>
<comment type="similarity">
    <text evidence="1 5">Belongs to the peptidase S41A family.</text>
</comment>
<evidence type="ECO:0000256" key="2">
    <source>
        <dbReference type="ARBA" id="ARBA00022670"/>
    </source>
</evidence>
<feature type="domain" description="PDZ" evidence="6">
    <location>
        <begin position="270"/>
        <end position="344"/>
    </location>
</feature>
<dbReference type="SMART" id="SM00228">
    <property type="entry name" value="PDZ"/>
    <property type="match status" value="1"/>
</dbReference>
<accession>A0ABP8NAY0</accession>
<dbReference type="InterPro" id="IPR005151">
    <property type="entry name" value="Tail-specific_protease"/>
</dbReference>
<dbReference type="SUPFAM" id="SSF50156">
    <property type="entry name" value="PDZ domain-like"/>
    <property type="match status" value="1"/>
</dbReference>
<dbReference type="CDD" id="cd07560">
    <property type="entry name" value="Peptidase_S41_CPP"/>
    <property type="match status" value="1"/>
</dbReference>
<sequence>MLQFMKNKILIPLMVIVALGAFFSFRYVHAAGSNTQQRRALVMETVLKTIQAAHFSPRPIDDTFSARVYRGMMSAFDGEKLYFTKAEADMLKKYEFSIDDQILAGSTEFFDSFEAAYLRRVDASEKIYESILKKPFNFNTNETVQLNTEKGPHGEETETLMLNAEKADYAADENSVAERWRKHLKYRALAKYVDLKTEQDKKKENKDSANVKTLTNAELEAKARQDVLKSNQRYMKRLRKVKSDERFAFYVNKLTETEDPHTSYFPPVEKKAFDERMSGSFVGIGARLNQNDDKTTVASIIIGSPSWKQGQLKAGDEIMKVAQGDKEPVDISGYEIDDVVKLIRGEKGTEVRLTVKGSDGAVKVIPITRGVVEIEETFAKSAIIQSKNGPVGFIYLPEFYADFNGTSGRTSSKDVAAEVKKLKEAGVTGIILDLRYNGGGSLNDVVEMSGIFVGRGPVVQVKSGHSSPSVLRSRGYDTALYSGPLAIMIDQSSASASEILAAAMQDYGRAVIVGSTSFGKGTVQKMVSLDDMIDAPTRLALANSAGAEENASLGSLKLTMEKFYRVNGGSTQLKGVRPHIDMPDPYDGYDDEELGERHNKSALPWDEVPAVSYKAANSISNLDDVVAMSNARIAANPTFKLISENSHLIKKKRDENKVSLNETQYRKDQEETNSISKKLEELQKNATLLEVTNPQEDLARINLDTASVAKNKDWLKALGKDIYIAETVNIINDIKKGGMKVNMGTGMK</sequence>
<protein>
    <submittedName>
        <fullName evidence="7">Carboxy terminal-processing peptidase</fullName>
    </submittedName>
</protein>
<dbReference type="InterPro" id="IPR004447">
    <property type="entry name" value="Peptidase_S41A"/>
</dbReference>
<dbReference type="InterPro" id="IPR040573">
    <property type="entry name" value="TSP_N"/>
</dbReference>